<proteinExistence type="predicted"/>
<evidence type="ECO:0000313" key="3">
    <source>
        <dbReference type="Proteomes" id="UP001056384"/>
    </source>
</evidence>
<feature type="transmembrane region" description="Helical" evidence="1">
    <location>
        <begin position="40"/>
        <end position="60"/>
    </location>
</feature>
<keyword evidence="3" id="KW-1185">Reference proteome</keyword>
<dbReference type="AlphaFoldDB" id="A0A9Q9B145"/>
<reference evidence="2" key="1">
    <citation type="submission" date="2022-06" db="EMBL/GenBank/DDBJ databases">
        <title>Complete genome sequences of two strains of the flax pathogen Septoria linicola.</title>
        <authorList>
            <person name="Lapalu N."/>
            <person name="Simon A."/>
            <person name="Demenou B."/>
            <person name="Paumier D."/>
            <person name="Guillot M.-P."/>
            <person name="Gout L."/>
            <person name="Valade R."/>
        </authorList>
    </citation>
    <scope>NUCLEOTIDE SEQUENCE</scope>
    <source>
        <strain evidence="2">SE15195</strain>
    </source>
</reference>
<evidence type="ECO:0000313" key="2">
    <source>
        <dbReference type="EMBL" id="USW55371.1"/>
    </source>
</evidence>
<evidence type="ECO:0000256" key="1">
    <source>
        <dbReference type="SAM" id="Phobius"/>
    </source>
</evidence>
<protein>
    <submittedName>
        <fullName evidence="2">Uncharacterized protein</fullName>
    </submittedName>
</protein>
<sequence>MTSSSPITHMSALSISHIVATSLPMESLQQFPSQFDPTQILLTALFGVTATLLAVAGLIINCLQLRKRRVIDVEALKPASLSRVSTEVEVSPSEACAQEEQLVSGPSKGAEV</sequence>
<keyword evidence="1" id="KW-0812">Transmembrane</keyword>
<keyword evidence="1" id="KW-1133">Transmembrane helix</keyword>
<organism evidence="2 3">
    <name type="scientific">Septoria linicola</name>
    <dbReference type="NCBI Taxonomy" id="215465"/>
    <lineage>
        <taxon>Eukaryota</taxon>
        <taxon>Fungi</taxon>
        <taxon>Dikarya</taxon>
        <taxon>Ascomycota</taxon>
        <taxon>Pezizomycotina</taxon>
        <taxon>Dothideomycetes</taxon>
        <taxon>Dothideomycetidae</taxon>
        <taxon>Mycosphaerellales</taxon>
        <taxon>Mycosphaerellaceae</taxon>
        <taxon>Septoria</taxon>
    </lineage>
</organism>
<gene>
    <name evidence="2" type="ORF">Slin15195_G086900</name>
</gene>
<keyword evidence="1" id="KW-0472">Membrane</keyword>
<dbReference type="Proteomes" id="UP001056384">
    <property type="component" value="Chromosome 7"/>
</dbReference>
<accession>A0A9Q9B145</accession>
<dbReference type="EMBL" id="CP099424">
    <property type="protein sequence ID" value="USW55371.1"/>
    <property type="molecule type" value="Genomic_DNA"/>
</dbReference>
<name>A0A9Q9B145_9PEZI</name>